<dbReference type="InterPro" id="IPR007889">
    <property type="entry name" value="HTH_Psq"/>
</dbReference>
<dbReference type="InterPro" id="IPR004875">
    <property type="entry name" value="DDE_SF_endonuclease_dom"/>
</dbReference>
<dbReference type="PANTHER" id="PTHR19303:SF62">
    <property type="entry name" value="HTH CENPB-TYPE DOMAIN-CONTAINING PROTEIN-RELATED"/>
    <property type="match status" value="1"/>
</dbReference>
<evidence type="ECO:0000256" key="1">
    <source>
        <dbReference type="ARBA" id="ARBA00004123"/>
    </source>
</evidence>
<comment type="caution">
    <text evidence="5">The sequence shown here is derived from an EMBL/GenBank/DDBJ whole genome shotgun (WGS) entry which is preliminary data.</text>
</comment>
<dbReference type="InterPro" id="IPR006600">
    <property type="entry name" value="HTH_CenpB_DNA-bd_dom"/>
</dbReference>
<organism evidence="5 6">
    <name type="scientific">Fusarium poae</name>
    <dbReference type="NCBI Taxonomy" id="36050"/>
    <lineage>
        <taxon>Eukaryota</taxon>
        <taxon>Fungi</taxon>
        <taxon>Dikarya</taxon>
        <taxon>Ascomycota</taxon>
        <taxon>Pezizomycotina</taxon>
        <taxon>Sordariomycetes</taxon>
        <taxon>Hypocreomycetidae</taxon>
        <taxon>Hypocreales</taxon>
        <taxon>Nectriaceae</taxon>
        <taxon>Fusarium</taxon>
    </lineage>
</organism>
<dbReference type="Proteomes" id="UP000091967">
    <property type="component" value="Unassembled WGS sequence"/>
</dbReference>
<comment type="subcellular location">
    <subcellularLocation>
        <location evidence="1">Nucleus</location>
    </subcellularLocation>
</comment>
<keyword evidence="3" id="KW-0539">Nucleus</keyword>
<dbReference type="GO" id="GO:0003677">
    <property type="term" value="F:DNA binding"/>
    <property type="evidence" value="ECO:0007669"/>
    <property type="project" value="UniProtKB-KW"/>
</dbReference>
<protein>
    <recommendedName>
        <fullName evidence="4">HTH CENPB-type domain-containing protein</fullName>
    </recommendedName>
</protein>
<evidence type="ECO:0000313" key="5">
    <source>
        <dbReference type="EMBL" id="OBS15489.1"/>
    </source>
</evidence>
<gene>
    <name evidence="5" type="ORF">FPOA_13681</name>
</gene>
<dbReference type="PANTHER" id="PTHR19303">
    <property type="entry name" value="TRANSPOSON"/>
    <property type="match status" value="1"/>
</dbReference>
<name>A0A1B8A4U1_FUSPO</name>
<dbReference type="EMBL" id="LYXU01000154">
    <property type="protein sequence ID" value="OBS15489.1"/>
    <property type="molecule type" value="Genomic_DNA"/>
</dbReference>
<dbReference type="Pfam" id="PF05225">
    <property type="entry name" value="HTH_psq"/>
    <property type="match status" value="1"/>
</dbReference>
<dbReference type="Gene3D" id="3.30.420.10">
    <property type="entry name" value="Ribonuclease H-like superfamily/Ribonuclease H"/>
    <property type="match status" value="1"/>
</dbReference>
<evidence type="ECO:0000256" key="3">
    <source>
        <dbReference type="ARBA" id="ARBA00023242"/>
    </source>
</evidence>
<evidence type="ECO:0000259" key="4">
    <source>
        <dbReference type="PROSITE" id="PS51253"/>
    </source>
</evidence>
<sequence length="442" mass="50590">MSDPNIEARILLALRALQNDPKLSLRRAAGIYQVRYWTLYRRQKGILSTRDSIPKSRKLSDLEEQIIVQFILDLDSRGFPPRLRCVEEMANRLLADRETPPVGKRWASNFVKRHKDLKTHFPRKYDYQRAKCEDPTIIRNWFRLVANVIAKYGIRPDEIYNFDETSFMMGVIASGMAVTGAERRGRPKSVQPGNREWITVIQAINAEGQAIPPFIIGAGQYHLAHWYRESNLPGDWAIATSPNGWTDNEIGLEWLKHFDRCTSKQSKNRYRLLILDGHQSHHSVDFERYCKANKIITLCIPPHSSHLLQPLDVGCFGLLKKAYGREIEHLIRCSVTHISKTEFLPAFYTAYQATMTEKNIKAAFRGAGLAPLDPQSVISKLDVQLRTPTPVEEVVSPSTKGRNHYIHSTLGPSRVDVRFLGNYKVDVAHIRPEWNGCTHVDL</sequence>
<feature type="domain" description="HTH CENPB-type" evidence="4">
    <location>
        <begin position="51"/>
        <end position="120"/>
    </location>
</feature>
<proteinExistence type="predicted"/>
<accession>A0A1B8A4U1</accession>
<keyword evidence="6" id="KW-1185">Reference proteome</keyword>
<dbReference type="InterPro" id="IPR036397">
    <property type="entry name" value="RNaseH_sf"/>
</dbReference>
<dbReference type="GO" id="GO:0005634">
    <property type="term" value="C:nucleus"/>
    <property type="evidence" value="ECO:0007669"/>
    <property type="project" value="UniProtKB-SubCell"/>
</dbReference>
<dbReference type="PROSITE" id="PS51253">
    <property type="entry name" value="HTH_CENPB"/>
    <property type="match status" value="1"/>
</dbReference>
<dbReference type="SMART" id="SM00674">
    <property type="entry name" value="CENPB"/>
    <property type="match status" value="1"/>
</dbReference>
<keyword evidence="2" id="KW-0238">DNA-binding</keyword>
<dbReference type="AlphaFoldDB" id="A0A1B8A4U1"/>
<dbReference type="InterPro" id="IPR050863">
    <property type="entry name" value="CenT-Element_Derived"/>
</dbReference>
<dbReference type="Pfam" id="PF03184">
    <property type="entry name" value="DDE_1"/>
    <property type="match status" value="1"/>
</dbReference>
<evidence type="ECO:0000313" key="6">
    <source>
        <dbReference type="Proteomes" id="UP000091967"/>
    </source>
</evidence>
<evidence type="ECO:0000256" key="2">
    <source>
        <dbReference type="ARBA" id="ARBA00023125"/>
    </source>
</evidence>
<dbReference type="OMA" id="HIRPEWN"/>
<dbReference type="Pfam" id="PF03221">
    <property type="entry name" value="HTH_Tnp_Tc5"/>
    <property type="match status" value="1"/>
</dbReference>
<reference evidence="5 6" key="1">
    <citation type="submission" date="2016-06" db="EMBL/GenBank/DDBJ databases">
        <title>Living apart together: crosstalk between the core and supernumerary genomes in a fungal plant pathogen.</title>
        <authorList>
            <person name="Vanheule A."/>
            <person name="Audenaert K."/>
            <person name="Warris S."/>
            <person name="Van De Geest H."/>
            <person name="Schijlen E."/>
            <person name="Hofte M."/>
            <person name="De Saeger S."/>
            <person name="Haesaert G."/>
            <person name="Waalwijk C."/>
            <person name="Van Der Lee T."/>
        </authorList>
    </citation>
    <scope>NUCLEOTIDE SEQUENCE [LARGE SCALE GENOMIC DNA]</scope>
    <source>
        <strain evidence="5 6">2516</strain>
    </source>
</reference>